<name>A0AAE9EWG6_CAEBR</name>
<feature type="region of interest" description="Disordered" evidence="3">
    <location>
        <begin position="1"/>
        <end position="34"/>
    </location>
</feature>
<feature type="compositionally biased region" description="Basic and acidic residues" evidence="3">
    <location>
        <begin position="1"/>
        <end position="17"/>
    </location>
</feature>
<dbReference type="GO" id="GO:0051239">
    <property type="term" value="P:regulation of multicellular organismal process"/>
    <property type="evidence" value="ECO:0007669"/>
    <property type="project" value="UniProtKB-ARBA"/>
</dbReference>
<keyword evidence="6" id="KW-1185">Reference proteome</keyword>
<dbReference type="PANTHER" id="PTHR13703">
    <property type="entry name" value="SMAD"/>
    <property type="match status" value="1"/>
</dbReference>
<evidence type="ECO:0000313" key="6">
    <source>
        <dbReference type="Proteomes" id="UP000829354"/>
    </source>
</evidence>
<keyword evidence="2" id="KW-0804">Transcription</keyword>
<evidence type="ECO:0000256" key="3">
    <source>
        <dbReference type="SAM" id="MobiDB-lite"/>
    </source>
</evidence>
<evidence type="ECO:0000256" key="2">
    <source>
        <dbReference type="ARBA" id="ARBA00023163"/>
    </source>
</evidence>
<feature type="region of interest" description="Disordered" evidence="3">
    <location>
        <begin position="187"/>
        <end position="215"/>
    </location>
</feature>
<feature type="compositionally biased region" description="Polar residues" evidence="3">
    <location>
        <begin position="256"/>
        <end position="266"/>
    </location>
</feature>
<dbReference type="GO" id="GO:0006355">
    <property type="term" value="P:regulation of DNA-templated transcription"/>
    <property type="evidence" value="ECO:0007669"/>
    <property type="project" value="InterPro"/>
</dbReference>
<keyword evidence="1" id="KW-0805">Transcription regulation</keyword>
<dbReference type="GO" id="GO:0009791">
    <property type="term" value="P:post-embryonic development"/>
    <property type="evidence" value="ECO:0007669"/>
    <property type="project" value="UniProtKB-ARBA"/>
</dbReference>
<organism evidence="5 6">
    <name type="scientific">Caenorhabditis briggsae</name>
    <dbReference type="NCBI Taxonomy" id="6238"/>
    <lineage>
        <taxon>Eukaryota</taxon>
        <taxon>Metazoa</taxon>
        <taxon>Ecdysozoa</taxon>
        <taxon>Nematoda</taxon>
        <taxon>Chromadorea</taxon>
        <taxon>Rhabditida</taxon>
        <taxon>Rhabditina</taxon>
        <taxon>Rhabditomorpha</taxon>
        <taxon>Rhabditoidea</taxon>
        <taxon>Rhabditidae</taxon>
        <taxon>Peloderinae</taxon>
        <taxon>Caenorhabditis</taxon>
    </lineage>
</organism>
<evidence type="ECO:0000256" key="1">
    <source>
        <dbReference type="ARBA" id="ARBA00023015"/>
    </source>
</evidence>
<accession>A0AAE9EWG6</accession>
<dbReference type="AlphaFoldDB" id="A0AAE9EWG6"/>
<dbReference type="Gene3D" id="2.60.200.10">
    <property type="match status" value="1"/>
</dbReference>
<proteinExistence type="predicted"/>
<dbReference type="InterPro" id="IPR008984">
    <property type="entry name" value="SMAD_FHA_dom_sf"/>
</dbReference>
<feature type="region of interest" description="Disordered" evidence="3">
    <location>
        <begin position="232"/>
        <end position="266"/>
    </location>
</feature>
<feature type="domain" description="MH2" evidence="4">
    <location>
        <begin position="416"/>
        <end position="623"/>
    </location>
</feature>
<protein>
    <recommendedName>
        <fullName evidence="4">MH2 domain-containing protein</fullName>
    </recommendedName>
</protein>
<feature type="compositionally biased region" description="Gly residues" evidence="3">
    <location>
        <begin position="237"/>
        <end position="254"/>
    </location>
</feature>
<sequence length="623" mass="66579">MHRLSDDSDDSETKDTETTPEDCPSPPRKKTECAKNKMQGITELNELMKNNANNDKGSLLEALERISRIARPETPGPVVDGGSDEEVVFVEERRGPGGNPGHQGRYGSQQGMVPPGSGQPGRSRTGRLGKAPRISSVNGTAGRHGGGFSGGHPAGGPGIGPTLGFGPGGFAVPGPSTEFGPGGFTGGFAVSGPLSGGPNRGFPIPGHSTSGPGGPRFAVPGQAFEGLQRGIGQVSGARGGQGSREQAAGGGGAPGNSSNHPSLNQDFNWAVPVNPMLPAPLPQSTMPSKHTEGMSSHQWWDDIPMPEDTPMMTRSIPGSSTEPSPQYDENHSVASVISQPGPSNPPMAPMTPGPVVITFERLNLNHSQPELQPVLEEPECYCIEVNKPMPGVPQKLELRSDEVEMEEEEPEGGVTWCHVQTFQLGVKKKAQAKEVFQTSQPTFTIEGGITTVGSTSSRMQLTCGNSSKIQGIHQTFGEGIRMTKEKGTVWLTVLTAKCVVFIQSPFFNHINGKPLDTVIRVQNEHDELGNLLHEDKLPTIKLFDSELYASELNAARSDPINRMETMEAFCKTRVSLAKGFNGDYAKKIYDTQSWFVITIAEGMNAFDNFHRHFTSAQEIGSRS</sequence>
<dbReference type="PANTHER" id="PTHR13703:SF45">
    <property type="entry name" value="MOTHERS AGAINST DECAPENTAPLEGIC HOMOLOG"/>
    <property type="match status" value="1"/>
</dbReference>
<reference evidence="5 6" key="1">
    <citation type="submission" date="2022-04" db="EMBL/GenBank/DDBJ databases">
        <title>Chromosome-level reference genomes for two strains of Caenorhabditis briggsae: an improved platform for comparative genomics.</title>
        <authorList>
            <person name="Stevens L."/>
            <person name="Andersen E."/>
        </authorList>
    </citation>
    <scope>NUCLEOTIDE SEQUENCE [LARGE SCALE GENOMIC DNA]</scope>
    <source>
        <strain evidence="5">VX34</strain>
        <tissue evidence="5">Whole-organism</tissue>
    </source>
</reference>
<evidence type="ECO:0000259" key="4">
    <source>
        <dbReference type="PROSITE" id="PS51076"/>
    </source>
</evidence>
<dbReference type="GO" id="GO:0050793">
    <property type="term" value="P:regulation of developmental process"/>
    <property type="evidence" value="ECO:0007669"/>
    <property type="project" value="UniProtKB-ARBA"/>
</dbReference>
<dbReference type="SUPFAM" id="SSF49879">
    <property type="entry name" value="SMAD/FHA domain"/>
    <property type="match status" value="1"/>
</dbReference>
<feature type="region of interest" description="Disordered" evidence="3">
    <location>
        <begin position="92"/>
        <end position="136"/>
    </location>
</feature>
<dbReference type="InterPro" id="IPR013790">
    <property type="entry name" value="Dwarfin"/>
</dbReference>
<dbReference type="PROSITE" id="PS51076">
    <property type="entry name" value="MH2"/>
    <property type="match status" value="1"/>
</dbReference>
<dbReference type="InterPro" id="IPR017855">
    <property type="entry name" value="SMAD-like_dom_sf"/>
</dbReference>
<evidence type="ECO:0000313" key="5">
    <source>
        <dbReference type="EMBL" id="UMM30150.1"/>
    </source>
</evidence>
<dbReference type="SMART" id="SM00524">
    <property type="entry name" value="DWB"/>
    <property type="match status" value="1"/>
</dbReference>
<dbReference type="EMBL" id="CP092623">
    <property type="protein sequence ID" value="UMM30150.1"/>
    <property type="molecule type" value="Genomic_DNA"/>
</dbReference>
<dbReference type="Pfam" id="PF03166">
    <property type="entry name" value="MH2"/>
    <property type="match status" value="1"/>
</dbReference>
<dbReference type="InterPro" id="IPR001132">
    <property type="entry name" value="SMAD_dom_Dwarfin-type"/>
</dbReference>
<dbReference type="Proteomes" id="UP000829354">
    <property type="component" value="Chromosome IV"/>
</dbReference>
<gene>
    <name evidence="5" type="ORF">L5515_012151</name>
</gene>